<dbReference type="Pfam" id="PF17804">
    <property type="entry name" value="TSP_NTD"/>
    <property type="match status" value="1"/>
</dbReference>
<dbReference type="Pfam" id="PF03572">
    <property type="entry name" value="Peptidase_S41"/>
    <property type="match status" value="1"/>
</dbReference>
<dbReference type="SMART" id="SM00228">
    <property type="entry name" value="PDZ"/>
    <property type="match status" value="1"/>
</dbReference>
<evidence type="ECO:0000256" key="3">
    <source>
        <dbReference type="ARBA" id="ARBA00022801"/>
    </source>
</evidence>
<dbReference type="GO" id="GO:0030288">
    <property type="term" value="C:outer membrane-bounded periplasmic space"/>
    <property type="evidence" value="ECO:0007669"/>
    <property type="project" value="TreeGrafter"/>
</dbReference>
<dbReference type="AlphaFoldDB" id="A0A368C008"/>
<dbReference type="PANTHER" id="PTHR32060:SF22">
    <property type="entry name" value="CARBOXYL-TERMINAL-PROCESSING PEPTIDASE 3, CHLOROPLASTIC"/>
    <property type="match status" value="1"/>
</dbReference>
<name>A0A368C008_9GAMM</name>
<keyword evidence="4 5" id="KW-0720">Serine protease</keyword>
<evidence type="ECO:0000256" key="6">
    <source>
        <dbReference type="SAM" id="SignalP"/>
    </source>
</evidence>
<dbReference type="Pfam" id="PF11818">
    <property type="entry name" value="DUF3340"/>
    <property type="match status" value="1"/>
</dbReference>
<dbReference type="InterPro" id="IPR036034">
    <property type="entry name" value="PDZ_sf"/>
</dbReference>
<feature type="signal peptide" evidence="6">
    <location>
        <begin position="1"/>
        <end position="21"/>
    </location>
</feature>
<feature type="chain" id="PRO_5016752379" evidence="6">
    <location>
        <begin position="22"/>
        <end position="685"/>
    </location>
</feature>
<accession>A0A368C008</accession>
<dbReference type="GO" id="GO:0007165">
    <property type="term" value="P:signal transduction"/>
    <property type="evidence" value="ECO:0007669"/>
    <property type="project" value="TreeGrafter"/>
</dbReference>
<dbReference type="InterPro" id="IPR001478">
    <property type="entry name" value="PDZ"/>
</dbReference>
<dbReference type="InterPro" id="IPR029045">
    <property type="entry name" value="ClpP/crotonase-like_dom_sf"/>
</dbReference>
<sequence length="685" mass="79206">MIFFRSLNLFLFAICTGFVLAVDVNLDIKPTLKNQKIQKEIIKKVKEDHFFKVNNIEEINNIFHQKLIESLDPSKVYFTKLEFEQYGNNLNDDIFDLNNSFKILNQYFNRLIEATSYQIEILKDFDFDFTKSEYIDVYSDDNEWKSSFAELRKEWFLLTKNDLLNEILDEDLSDETDIKQTIIDRYERRIRRIMQRTNEDYFSIIMNNFTSQFDPHSAYLSPKSAEDFDMQMSLSLEGIGALLGIEDDYAKVVSLVPGGPAAKSNQLSPDDRIVSIRQAYEEKSTDVVGWRIDEIVKLIRGDAGTEVVLEIMPSKSLESSERKFVTLVREEVHLEEQAAKSKIINIDSDSRNYRVGIIELPAFYIDFNAWRERDPNFRSSSRDVEDILKSFNKNDVDAVLVDLRGNSGGSLYEANKLTGLFVASGATVQVKESSGNIRPWGDGRAKQIWKKPIAVLVDRYSASASEIFAGAIQDYKRGIVIGHRTFGKGTVQRLDDLSSGQIKITESKFYRVSGSSTQAKGIEPDIVLPSSWDIEETGESALDESLPWDTIRPIRHRIYNLDDTAIQRASENHIDRLTKDPNMQYILKVREKYDQRKNKKELSLNIDERKKDKLDRRLWILNTENSRRNLLNIEVFNTYDDMEAFREEIDSEEISLENDFLLNESKNIIIDYLKFSSQLIAANQN</sequence>
<dbReference type="EMBL" id="QOPE01000001">
    <property type="protein sequence ID" value="RCL42843.1"/>
    <property type="molecule type" value="Genomic_DNA"/>
</dbReference>
<dbReference type="GO" id="GO:0008236">
    <property type="term" value="F:serine-type peptidase activity"/>
    <property type="evidence" value="ECO:0007669"/>
    <property type="project" value="UniProtKB-KW"/>
</dbReference>
<dbReference type="CDD" id="cd06782">
    <property type="entry name" value="cpPDZ_CPP-like"/>
    <property type="match status" value="1"/>
</dbReference>
<comment type="similarity">
    <text evidence="1 5">Belongs to the peptidase S41A family.</text>
</comment>
<dbReference type="NCBIfam" id="TIGR00225">
    <property type="entry name" value="prc"/>
    <property type="match status" value="1"/>
</dbReference>
<dbReference type="InterPro" id="IPR004447">
    <property type="entry name" value="Peptidase_S41A"/>
</dbReference>
<dbReference type="Gene3D" id="2.30.42.10">
    <property type="match status" value="1"/>
</dbReference>
<dbReference type="CDD" id="cd07560">
    <property type="entry name" value="Peptidase_S41_CPP"/>
    <property type="match status" value="1"/>
</dbReference>
<keyword evidence="6" id="KW-0732">Signal</keyword>
<comment type="caution">
    <text evidence="8">The sequence shown here is derived from an EMBL/GenBank/DDBJ whole genome shotgun (WGS) entry which is preliminary data.</text>
</comment>
<evidence type="ECO:0000256" key="4">
    <source>
        <dbReference type="ARBA" id="ARBA00022825"/>
    </source>
</evidence>
<dbReference type="Gene3D" id="3.90.226.10">
    <property type="entry name" value="2-enoyl-CoA Hydratase, Chain A, domain 1"/>
    <property type="match status" value="1"/>
</dbReference>
<keyword evidence="2 5" id="KW-0645">Protease</keyword>
<evidence type="ECO:0000256" key="2">
    <source>
        <dbReference type="ARBA" id="ARBA00022670"/>
    </source>
</evidence>
<dbReference type="InterPro" id="IPR020992">
    <property type="entry name" value="Tail_Prtase_C"/>
</dbReference>
<dbReference type="SMART" id="SM00245">
    <property type="entry name" value="TSPc"/>
    <property type="match status" value="1"/>
</dbReference>
<dbReference type="PROSITE" id="PS50106">
    <property type="entry name" value="PDZ"/>
    <property type="match status" value="1"/>
</dbReference>
<dbReference type="PANTHER" id="PTHR32060">
    <property type="entry name" value="TAIL-SPECIFIC PROTEASE"/>
    <property type="match status" value="1"/>
</dbReference>
<gene>
    <name evidence="8" type="ORF">DBW96_00100</name>
</gene>
<evidence type="ECO:0000256" key="1">
    <source>
        <dbReference type="ARBA" id="ARBA00009179"/>
    </source>
</evidence>
<dbReference type="FunFam" id="3.90.226.10:FF:000090">
    <property type="entry name" value="Tail-specific protease"/>
    <property type="match status" value="1"/>
</dbReference>
<evidence type="ECO:0000259" key="7">
    <source>
        <dbReference type="PROSITE" id="PS50106"/>
    </source>
</evidence>
<organism evidence="8 9">
    <name type="scientific">SAR86 cluster bacterium</name>
    <dbReference type="NCBI Taxonomy" id="2030880"/>
    <lineage>
        <taxon>Bacteria</taxon>
        <taxon>Pseudomonadati</taxon>
        <taxon>Pseudomonadota</taxon>
        <taxon>Gammaproteobacteria</taxon>
        <taxon>SAR86 cluster</taxon>
    </lineage>
</organism>
<dbReference type="GO" id="GO:0004175">
    <property type="term" value="F:endopeptidase activity"/>
    <property type="evidence" value="ECO:0007669"/>
    <property type="project" value="TreeGrafter"/>
</dbReference>
<dbReference type="SUPFAM" id="SSF50156">
    <property type="entry name" value="PDZ domain-like"/>
    <property type="match status" value="1"/>
</dbReference>
<reference evidence="8 9" key="1">
    <citation type="journal article" date="2018" name="Microbiome">
        <title>Fine metagenomic profile of the Mediterranean stratified and mixed water columns revealed by assembly and recruitment.</title>
        <authorList>
            <person name="Haro-Moreno J.M."/>
            <person name="Lopez-Perez M."/>
            <person name="De La Torre J.R."/>
            <person name="Picazo A."/>
            <person name="Camacho A."/>
            <person name="Rodriguez-Valera F."/>
        </authorList>
    </citation>
    <scope>NUCLEOTIDE SEQUENCE [LARGE SCALE GENOMIC DNA]</scope>
    <source>
        <strain evidence="8">MED-G82</strain>
    </source>
</reference>
<evidence type="ECO:0000313" key="9">
    <source>
        <dbReference type="Proteomes" id="UP000253307"/>
    </source>
</evidence>
<keyword evidence="3 5" id="KW-0378">Hydrolase</keyword>
<feature type="domain" description="PDZ" evidence="7">
    <location>
        <begin position="231"/>
        <end position="300"/>
    </location>
</feature>
<dbReference type="GO" id="GO:0006508">
    <property type="term" value="P:proteolysis"/>
    <property type="evidence" value="ECO:0007669"/>
    <property type="project" value="UniProtKB-KW"/>
</dbReference>
<protein>
    <submittedName>
        <fullName evidence="8">Peptidase</fullName>
    </submittedName>
</protein>
<dbReference type="InterPro" id="IPR040573">
    <property type="entry name" value="TSP_N"/>
</dbReference>
<dbReference type="Proteomes" id="UP000253307">
    <property type="component" value="Unassembled WGS sequence"/>
</dbReference>
<dbReference type="Pfam" id="PF00595">
    <property type="entry name" value="PDZ"/>
    <property type="match status" value="1"/>
</dbReference>
<evidence type="ECO:0000256" key="5">
    <source>
        <dbReference type="RuleBase" id="RU004404"/>
    </source>
</evidence>
<dbReference type="SUPFAM" id="SSF52096">
    <property type="entry name" value="ClpP/crotonase"/>
    <property type="match status" value="1"/>
</dbReference>
<proteinExistence type="inferred from homology"/>
<dbReference type="InterPro" id="IPR005151">
    <property type="entry name" value="Tail-specific_protease"/>
</dbReference>
<evidence type="ECO:0000313" key="8">
    <source>
        <dbReference type="EMBL" id="RCL42843.1"/>
    </source>
</evidence>